<feature type="domain" description="Major facilitator superfamily (MFS) profile" evidence="10">
    <location>
        <begin position="57"/>
        <end position="496"/>
    </location>
</feature>
<dbReference type="Gene3D" id="1.20.1250.20">
    <property type="entry name" value="MFS general substrate transporter like domains"/>
    <property type="match status" value="1"/>
</dbReference>
<feature type="region of interest" description="Disordered" evidence="8">
    <location>
        <begin position="517"/>
        <end position="563"/>
    </location>
</feature>
<dbReference type="EMBL" id="JZEE01000538">
    <property type="protein sequence ID" value="KJK63884.1"/>
    <property type="molecule type" value="Genomic_DNA"/>
</dbReference>
<dbReference type="FunFam" id="1.20.1250.20:FF:000011">
    <property type="entry name" value="MFS multidrug transporter, putative"/>
    <property type="match status" value="1"/>
</dbReference>
<sequence length="563" mass="61406">MGEATEPTKAPLWRLIFDQGFITQEVLNHDYKGAGSDESPFEVTWLENDSSNPMRLFAVFRWYLMFLVGMHTLAVALVSSAYSGSILEITEDFNISEEVALLGISMFVIGFAVGPLIWAPLSEIYGRRYIMIINAVGLTAFTAGAAGSRNPWTLIILRFLGGSMGSGPFAVSGGVLADTFPTVTRGLASGLYCAAPFLGPTLGPIVGGFLSESAGWRWVEGLVAVFSALVGIVVFLTLPETYAPVLLRKRASRLSAITGKVYRSKLEIEKGKASTTKILKAALSRPWVLLFREPIVLLLTIYLSIIYGILYLLFAAYPIVYQKERGWSEGMSGLAFLGVLLGIVCSTIATFPNYYLYKKKALAAGGRIPPEARLPASFIGAISLPIGLFWFAWTNYPSVHWMASIAAGVPFGFGMVMVFLPVLNYLVDAYTIYAASVIAANAAMRSIFGAAFPLFAGPMYKALGIHWASSLIAFLALACVPLPFLFYKFGPAIRSRCYYAAESEKFMNALFATPAQRPTEKTGESQVKGDRKNESESQKHVLRPTMTRRVSDPGESLDSLDNR</sequence>
<gene>
    <name evidence="11" type="ORF">P875_00064624</name>
</gene>
<comment type="caution">
    <text evidence="11">The sequence shown here is derived from an EMBL/GenBank/DDBJ whole genome shotgun (WGS) entry which is preliminary data.</text>
</comment>
<comment type="similarity">
    <text evidence="7">Belongs to the major facilitator superfamily. DHA1 family. Polyamines/proton antiporter (TC 2.A.1.2.16) subfamily.</text>
</comment>
<feature type="transmembrane region" description="Helical" evidence="9">
    <location>
        <begin position="376"/>
        <end position="393"/>
    </location>
</feature>
<evidence type="ECO:0000313" key="11">
    <source>
        <dbReference type="EMBL" id="KJK63884.1"/>
    </source>
</evidence>
<keyword evidence="5 9" id="KW-1133">Transmembrane helix</keyword>
<feature type="transmembrane region" description="Helical" evidence="9">
    <location>
        <begin position="62"/>
        <end position="87"/>
    </location>
</feature>
<dbReference type="InterPro" id="IPR011701">
    <property type="entry name" value="MFS"/>
</dbReference>
<dbReference type="PANTHER" id="PTHR23502">
    <property type="entry name" value="MAJOR FACILITATOR SUPERFAMILY"/>
    <property type="match status" value="1"/>
</dbReference>
<dbReference type="GO" id="GO:0005886">
    <property type="term" value="C:plasma membrane"/>
    <property type="evidence" value="ECO:0007669"/>
    <property type="project" value="UniProtKB-SubCell"/>
</dbReference>
<dbReference type="CDD" id="cd17323">
    <property type="entry name" value="MFS_Tpo1_MDR_like"/>
    <property type="match status" value="1"/>
</dbReference>
<dbReference type="InterPro" id="IPR020846">
    <property type="entry name" value="MFS_dom"/>
</dbReference>
<dbReference type="OrthoDB" id="446368at2759"/>
<reference evidence="11 12" key="1">
    <citation type="submission" date="2015-02" db="EMBL/GenBank/DDBJ databases">
        <title>Draft genome sequence of Aspergillus parasiticus SU-1.</title>
        <authorList>
            <person name="Yu J."/>
            <person name="Fedorova N."/>
            <person name="Yin Y."/>
            <person name="Losada L."/>
            <person name="Zafar N."/>
            <person name="Taujale R."/>
            <person name="Ehrlich K.C."/>
            <person name="Bhatnagar D."/>
            <person name="Cleveland T.E."/>
            <person name="Bennett J.W."/>
            <person name="Nierman W.C."/>
        </authorList>
    </citation>
    <scope>NUCLEOTIDE SEQUENCE [LARGE SCALE GENOMIC DNA]</scope>
    <source>
        <strain evidence="12">ATCC 56775 / NRRL 5862 / SRRC 143 / SU-1</strain>
    </source>
</reference>
<feature type="transmembrane region" description="Helical" evidence="9">
    <location>
        <begin position="152"/>
        <end position="177"/>
    </location>
</feature>
<dbReference type="Proteomes" id="UP000033540">
    <property type="component" value="Unassembled WGS sequence"/>
</dbReference>
<dbReference type="Pfam" id="PF07690">
    <property type="entry name" value="MFS_1"/>
    <property type="match status" value="1"/>
</dbReference>
<dbReference type="AlphaFoldDB" id="A0A0F0I808"/>
<evidence type="ECO:0000256" key="3">
    <source>
        <dbReference type="ARBA" id="ARBA00022475"/>
    </source>
</evidence>
<evidence type="ECO:0000256" key="7">
    <source>
        <dbReference type="ARBA" id="ARBA00038459"/>
    </source>
</evidence>
<feature type="transmembrane region" description="Helical" evidence="9">
    <location>
        <begin position="222"/>
        <end position="243"/>
    </location>
</feature>
<keyword evidence="3" id="KW-1003">Cell membrane</keyword>
<evidence type="ECO:0000256" key="8">
    <source>
        <dbReference type="SAM" id="MobiDB-lite"/>
    </source>
</evidence>
<dbReference type="InterPro" id="IPR036259">
    <property type="entry name" value="MFS_trans_sf"/>
</dbReference>
<proteinExistence type="inferred from homology"/>
<dbReference type="PANTHER" id="PTHR23502:SF186">
    <property type="entry name" value="MAJOR FACILITATOR SUPERFAMILY (MFS) PROFILE DOMAIN-CONTAINING PROTEIN"/>
    <property type="match status" value="1"/>
</dbReference>
<feature type="compositionally biased region" description="Basic and acidic residues" evidence="8">
    <location>
        <begin position="518"/>
        <end position="539"/>
    </location>
</feature>
<evidence type="ECO:0000256" key="2">
    <source>
        <dbReference type="ARBA" id="ARBA00022448"/>
    </source>
</evidence>
<accession>A0A0F0I808</accession>
<evidence type="ECO:0000256" key="1">
    <source>
        <dbReference type="ARBA" id="ARBA00004651"/>
    </source>
</evidence>
<organism evidence="11 12">
    <name type="scientific">Aspergillus parasiticus (strain ATCC 56775 / NRRL 5862 / SRRC 143 / SU-1)</name>
    <dbReference type="NCBI Taxonomy" id="1403190"/>
    <lineage>
        <taxon>Eukaryota</taxon>
        <taxon>Fungi</taxon>
        <taxon>Dikarya</taxon>
        <taxon>Ascomycota</taxon>
        <taxon>Pezizomycotina</taxon>
        <taxon>Eurotiomycetes</taxon>
        <taxon>Eurotiomycetidae</taxon>
        <taxon>Eurotiales</taxon>
        <taxon>Aspergillaceae</taxon>
        <taxon>Aspergillus</taxon>
        <taxon>Aspergillus subgen. Circumdati</taxon>
    </lineage>
</organism>
<feature type="transmembrane region" description="Helical" evidence="9">
    <location>
        <begin position="432"/>
        <end position="455"/>
    </location>
</feature>
<dbReference type="GO" id="GO:0022857">
    <property type="term" value="F:transmembrane transporter activity"/>
    <property type="evidence" value="ECO:0007669"/>
    <property type="project" value="InterPro"/>
</dbReference>
<dbReference type="PROSITE" id="PS50850">
    <property type="entry name" value="MFS"/>
    <property type="match status" value="1"/>
</dbReference>
<protein>
    <submittedName>
        <fullName evidence="11">Major Facilitator Superfamily protein</fullName>
    </submittedName>
</protein>
<feature type="transmembrane region" description="Helical" evidence="9">
    <location>
        <begin position="189"/>
        <end position="210"/>
    </location>
</feature>
<evidence type="ECO:0000256" key="5">
    <source>
        <dbReference type="ARBA" id="ARBA00022989"/>
    </source>
</evidence>
<feature type="transmembrane region" description="Helical" evidence="9">
    <location>
        <begin position="99"/>
        <end position="117"/>
    </location>
</feature>
<keyword evidence="6 9" id="KW-0472">Membrane</keyword>
<keyword evidence="2" id="KW-0813">Transport</keyword>
<feature type="transmembrane region" description="Helical" evidence="9">
    <location>
        <begin position="334"/>
        <end position="356"/>
    </location>
</feature>
<evidence type="ECO:0000259" key="10">
    <source>
        <dbReference type="PROSITE" id="PS50850"/>
    </source>
</evidence>
<evidence type="ECO:0000256" key="6">
    <source>
        <dbReference type="ARBA" id="ARBA00023136"/>
    </source>
</evidence>
<feature type="transmembrane region" description="Helical" evidence="9">
    <location>
        <begin position="129"/>
        <end position="146"/>
    </location>
</feature>
<keyword evidence="4 9" id="KW-0812">Transmembrane</keyword>
<comment type="subcellular location">
    <subcellularLocation>
        <location evidence="1">Cell membrane</location>
        <topology evidence="1">Multi-pass membrane protein</topology>
    </subcellularLocation>
</comment>
<feature type="transmembrane region" description="Helical" evidence="9">
    <location>
        <begin position="295"/>
        <end position="314"/>
    </location>
</feature>
<dbReference type="STRING" id="1403190.A0A0F0I808"/>
<evidence type="ECO:0000313" key="12">
    <source>
        <dbReference type="Proteomes" id="UP000033540"/>
    </source>
</evidence>
<evidence type="ECO:0000256" key="9">
    <source>
        <dbReference type="SAM" id="Phobius"/>
    </source>
</evidence>
<feature type="transmembrane region" description="Helical" evidence="9">
    <location>
        <begin position="399"/>
        <end position="420"/>
    </location>
</feature>
<evidence type="ECO:0000256" key="4">
    <source>
        <dbReference type="ARBA" id="ARBA00022692"/>
    </source>
</evidence>
<dbReference type="SUPFAM" id="SSF103473">
    <property type="entry name" value="MFS general substrate transporter"/>
    <property type="match status" value="1"/>
</dbReference>
<feature type="transmembrane region" description="Helical" evidence="9">
    <location>
        <begin position="467"/>
        <end position="487"/>
    </location>
</feature>
<name>A0A0F0I808_ASPPU</name>